<reference evidence="7" key="1">
    <citation type="journal article" date="2018" name="Sci. Rep.">
        <title>Dynamic evolution of inverted repeats in Euglenophyta plastid genomes.</title>
        <authorList>
            <person name="Karnkowska A."/>
            <person name="Bennett M.S."/>
            <person name="Triemer R.E."/>
        </authorList>
    </citation>
    <scope>NUCLEOTIDE SEQUENCE</scope>
</reference>
<dbReference type="FunFam" id="3.30.1490.10:FF:000001">
    <property type="entry name" value="30S ribosomal protein S8"/>
    <property type="match status" value="1"/>
</dbReference>
<comment type="subunit">
    <text evidence="4">Part of the 30S ribosomal subunit.</text>
</comment>
<keyword evidence="7" id="KW-0934">Plastid</keyword>
<organism evidence="7">
    <name type="scientific">Discoplastis spathirhyncha</name>
    <dbReference type="NCBI Taxonomy" id="215771"/>
    <lineage>
        <taxon>Eukaryota</taxon>
        <taxon>Discoba</taxon>
        <taxon>Euglenozoa</taxon>
        <taxon>Euglenida</taxon>
        <taxon>Spirocuta</taxon>
        <taxon>Euglenophyceae</taxon>
        <taxon>Euglenales</taxon>
        <taxon>Phacaceae</taxon>
        <taxon>Discoplastis</taxon>
    </lineage>
</organism>
<accession>A0A3G3LLA9</accession>
<dbReference type="PROSITE" id="PS00053">
    <property type="entry name" value="RIBOSOMAL_S8"/>
    <property type="match status" value="1"/>
</dbReference>
<proteinExistence type="inferred from homology"/>
<evidence type="ECO:0000256" key="2">
    <source>
        <dbReference type="ARBA" id="ARBA00022980"/>
    </source>
</evidence>
<dbReference type="GO" id="GO:0019843">
    <property type="term" value="F:rRNA binding"/>
    <property type="evidence" value="ECO:0007669"/>
    <property type="project" value="UniProtKB-UniRule"/>
</dbReference>
<dbReference type="InterPro" id="IPR035987">
    <property type="entry name" value="Ribosomal_uS8_sf"/>
</dbReference>
<dbReference type="Gene3D" id="3.30.1370.30">
    <property type="match status" value="1"/>
</dbReference>
<evidence type="ECO:0000256" key="3">
    <source>
        <dbReference type="ARBA" id="ARBA00023274"/>
    </source>
</evidence>
<keyword evidence="6" id="KW-1133">Transmembrane helix</keyword>
<keyword evidence="7" id="KW-0150">Chloroplast</keyword>
<dbReference type="GO" id="GO:0003735">
    <property type="term" value="F:structural constituent of ribosome"/>
    <property type="evidence" value="ECO:0007669"/>
    <property type="project" value="InterPro"/>
</dbReference>
<feature type="transmembrane region" description="Helical" evidence="6">
    <location>
        <begin position="94"/>
        <end position="113"/>
    </location>
</feature>
<keyword evidence="6" id="KW-0472">Membrane</keyword>
<dbReference type="HAMAP" id="MF_01302_B">
    <property type="entry name" value="Ribosomal_uS8_B"/>
    <property type="match status" value="1"/>
</dbReference>
<dbReference type="GO" id="GO:0006412">
    <property type="term" value="P:translation"/>
    <property type="evidence" value="ECO:0007669"/>
    <property type="project" value="UniProtKB-UniRule"/>
</dbReference>
<dbReference type="PANTHER" id="PTHR11758">
    <property type="entry name" value="40S RIBOSOMAL PROTEIN S15A"/>
    <property type="match status" value="1"/>
</dbReference>
<comment type="subcellular location">
    <subcellularLocation>
        <location evidence="4">Plastid</location>
        <location evidence="4">Chloroplast</location>
    </subcellularLocation>
</comment>
<dbReference type="NCBIfam" id="NF001109">
    <property type="entry name" value="PRK00136.1"/>
    <property type="match status" value="1"/>
</dbReference>
<dbReference type="GeneID" id="38462425"/>
<keyword evidence="4" id="KW-0699">rRNA-binding</keyword>
<dbReference type="Gene3D" id="3.30.1490.10">
    <property type="match status" value="1"/>
</dbReference>
<geneLocation type="chloroplast" evidence="7"/>
<name>A0A3G3LLA9_9EUGL</name>
<dbReference type="EMBL" id="MH898670">
    <property type="protein sequence ID" value="AYQ93491.1"/>
    <property type="molecule type" value="Genomic_DNA"/>
</dbReference>
<comment type="similarity">
    <text evidence="1 4 5">Belongs to the universal ribosomal protein uS8 family.</text>
</comment>
<dbReference type="InterPro" id="IPR047863">
    <property type="entry name" value="Ribosomal_uS8_CS"/>
</dbReference>
<evidence type="ECO:0000256" key="4">
    <source>
        <dbReference type="HAMAP-Rule" id="MF_01302"/>
    </source>
</evidence>
<evidence type="ECO:0000313" key="7">
    <source>
        <dbReference type="EMBL" id="AYQ93491.1"/>
    </source>
</evidence>
<keyword evidence="2 4" id="KW-0689">Ribosomal protein</keyword>
<dbReference type="GO" id="GO:1990904">
    <property type="term" value="C:ribonucleoprotein complex"/>
    <property type="evidence" value="ECO:0007669"/>
    <property type="project" value="UniProtKB-KW"/>
</dbReference>
<sequence>MNTNDSIGDILTRIRNAIMVKSYKVLIPQTALTISIAQILKNEGFIEGFSLSVDDKKEFLIYLKYKGIKQKSYITCLKRVSKPGLRVYVNKNNIPRVLGGMGIAILSTSYGLLNDKMARFKKIGGEILFFVY</sequence>
<dbReference type="RefSeq" id="YP_009540995.1">
    <property type="nucleotide sequence ID" value="NC_039969.1"/>
</dbReference>
<dbReference type="GO" id="GO:0009507">
    <property type="term" value="C:chloroplast"/>
    <property type="evidence" value="ECO:0007669"/>
    <property type="project" value="UniProtKB-SubCell"/>
</dbReference>
<keyword evidence="6" id="KW-0812">Transmembrane</keyword>
<dbReference type="SUPFAM" id="SSF56047">
    <property type="entry name" value="Ribosomal protein S8"/>
    <property type="match status" value="1"/>
</dbReference>
<evidence type="ECO:0000256" key="1">
    <source>
        <dbReference type="ARBA" id="ARBA00006471"/>
    </source>
</evidence>
<protein>
    <recommendedName>
        <fullName evidence="4">Small ribosomal subunit protein uS8c</fullName>
    </recommendedName>
</protein>
<dbReference type="InterPro" id="IPR000630">
    <property type="entry name" value="Ribosomal_uS8"/>
</dbReference>
<evidence type="ECO:0000256" key="6">
    <source>
        <dbReference type="SAM" id="Phobius"/>
    </source>
</evidence>
<evidence type="ECO:0000256" key="5">
    <source>
        <dbReference type="RuleBase" id="RU003660"/>
    </source>
</evidence>
<keyword evidence="4" id="KW-0694">RNA-binding</keyword>
<gene>
    <name evidence="4 7" type="primary">rps8</name>
</gene>
<dbReference type="GO" id="GO:0005840">
    <property type="term" value="C:ribosome"/>
    <property type="evidence" value="ECO:0007669"/>
    <property type="project" value="UniProtKB-KW"/>
</dbReference>
<dbReference type="Pfam" id="PF00410">
    <property type="entry name" value="Ribosomal_S8"/>
    <property type="match status" value="1"/>
</dbReference>
<keyword evidence="3 4" id="KW-0687">Ribonucleoprotein</keyword>
<dbReference type="AlphaFoldDB" id="A0A3G3LLA9"/>
<comment type="function">
    <text evidence="4">One of the primary rRNA binding proteins, it binds directly to 16S rRNA central domain where it helps coordinate assembly of the platform of the 30S subunit.</text>
</comment>